<gene>
    <name evidence="3" type="ORF">JCM31447_10870</name>
</gene>
<feature type="region of interest" description="Disordered" evidence="1">
    <location>
        <begin position="29"/>
        <end position="54"/>
    </location>
</feature>
<dbReference type="KEGG" id="sbf:JCM31447_10870"/>
<feature type="signal peptide" evidence="2">
    <location>
        <begin position="1"/>
        <end position="25"/>
    </location>
</feature>
<name>A0A4P2VI25_FLUSA</name>
<proteinExistence type="predicted"/>
<organism evidence="3 4">
    <name type="scientific">Fluviispira sanaruensis</name>
    <dbReference type="NCBI Taxonomy" id="2493639"/>
    <lineage>
        <taxon>Bacteria</taxon>
        <taxon>Pseudomonadati</taxon>
        <taxon>Bdellovibrionota</taxon>
        <taxon>Oligoflexia</taxon>
        <taxon>Silvanigrellales</taxon>
        <taxon>Silvanigrellaceae</taxon>
        <taxon>Fluviispira</taxon>
    </lineage>
</organism>
<evidence type="ECO:0000256" key="2">
    <source>
        <dbReference type="SAM" id="SignalP"/>
    </source>
</evidence>
<protein>
    <submittedName>
        <fullName evidence="3">Uncharacterized protein</fullName>
    </submittedName>
</protein>
<dbReference type="EMBL" id="AP019368">
    <property type="protein sequence ID" value="BBH52646.1"/>
    <property type="molecule type" value="Genomic_DNA"/>
</dbReference>
<dbReference type="AlphaFoldDB" id="A0A4P2VI25"/>
<evidence type="ECO:0000313" key="3">
    <source>
        <dbReference type="EMBL" id="BBH52646.1"/>
    </source>
</evidence>
<dbReference type="RefSeq" id="WP_172603789.1">
    <property type="nucleotide sequence ID" value="NZ_AP019368.1"/>
</dbReference>
<dbReference type="Proteomes" id="UP000291236">
    <property type="component" value="Chromosome"/>
</dbReference>
<reference evidence="3 4" key="1">
    <citation type="submission" date="2018-12" db="EMBL/GenBank/DDBJ databases">
        <title>Rubrispira sanarue gen. nov., sp., nov., a member of the order Silvanigrellales, isolated from a brackish lake in Hamamatsu Japan.</title>
        <authorList>
            <person name="Maejima Y."/>
            <person name="Iino T."/>
            <person name="Muraguchi Y."/>
            <person name="Fukuda K."/>
            <person name="Nojiri H."/>
            <person name="Ohkuma M."/>
            <person name="Moriuchi R."/>
            <person name="Dohra H."/>
            <person name="Kimbara K."/>
            <person name="Shintani M."/>
        </authorList>
    </citation>
    <scope>NUCLEOTIDE SEQUENCE [LARGE SCALE GENOMIC DNA]</scope>
    <source>
        <strain evidence="3 4">RF1110005</strain>
    </source>
</reference>
<sequence>MKIKKKILIVSTLLLSFGYITQVIAAGGGHGGSGSSTSGQSGSGKTGSGSQGKN</sequence>
<keyword evidence="2" id="KW-0732">Signal</keyword>
<keyword evidence="4" id="KW-1185">Reference proteome</keyword>
<feature type="chain" id="PRO_5020580204" evidence="2">
    <location>
        <begin position="26"/>
        <end position="54"/>
    </location>
</feature>
<accession>A0A4P2VI25</accession>
<evidence type="ECO:0000256" key="1">
    <source>
        <dbReference type="SAM" id="MobiDB-lite"/>
    </source>
</evidence>
<feature type="compositionally biased region" description="Gly residues" evidence="1">
    <location>
        <begin position="41"/>
        <end position="54"/>
    </location>
</feature>
<evidence type="ECO:0000313" key="4">
    <source>
        <dbReference type="Proteomes" id="UP000291236"/>
    </source>
</evidence>